<gene>
    <name evidence="7" type="ORF">GCM10011503_15970</name>
</gene>
<dbReference type="PROSITE" id="PS51318">
    <property type="entry name" value="TAT"/>
    <property type="match status" value="1"/>
</dbReference>
<dbReference type="Pfam" id="PF21706">
    <property type="entry name" value="FCSD_central"/>
    <property type="match status" value="1"/>
</dbReference>
<comment type="caution">
    <text evidence="7">The sequence shown here is derived from an EMBL/GenBank/DDBJ whole genome shotgun (WGS) entry which is preliminary data.</text>
</comment>
<keyword evidence="3" id="KW-0732">Signal</keyword>
<dbReference type="InterPro" id="IPR023753">
    <property type="entry name" value="FAD/NAD-binding_dom"/>
</dbReference>
<organism evidence="7 8">
    <name type="scientific">Henriciella pelagia</name>
    <dbReference type="NCBI Taxonomy" id="1977912"/>
    <lineage>
        <taxon>Bacteria</taxon>
        <taxon>Pseudomonadati</taxon>
        <taxon>Pseudomonadota</taxon>
        <taxon>Alphaproteobacteria</taxon>
        <taxon>Hyphomonadales</taxon>
        <taxon>Hyphomonadaceae</taxon>
        <taxon>Henriciella</taxon>
    </lineage>
</organism>
<evidence type="ECO:0000313" key="8">
    <source>
        <dbReference type="Proteomes" id="UP000628854"/>
    </source>
</evidence>
<evidence type="ECO:0000256" key="2">
    <source>
        <dbReference type="ARBA" id="ARBA00022827"/>
    </source>
</evidence>
<dbReference type="InterPro" id="IPR016156">
    <property type="entry name" value="FAD/NAD-linked_Rdtase_dimer_sf"/>
</dbReference>
<dbReference type="SUPFAM" id="SSF51905">
    <property type="entry name" value="FAD/NAD(P)-binding domain"/>
    <property type="match status" value="2"/>
</dbReference>
<dbReference type="Pfam" id="PF07992">
    <property type="entry name" value="Pyr_redox_2"/>
    <property type="match status" value="1"/>
</dbReference>
<dbReference type="Pfam" id="PF09242">
    <property type="entry name" value="FCSD-flav_bind"/>
    <property type="match status" value="1"/>
</dbReference>
<evidence type="ECO:0000256" key="1">
    <source>
        <dbReference type="ARBA" id="ARBA00022630"/>
    </source>
</evidence>
<dbReference type="InterPro" id="IPR052541">
    <property type="entry name" value="SQRD"/>
</dbReference>
<dbReference type="InterPro" id="IPR037092">
    <property type="entry name" value="FlavoCytC_S_DH_flav-bd_sf"/>
</dbReference>
<dbReference type="RefSeq" id="WP_084393048.1">
    <property type="nucleotide sequence ID" value="NZ_BMKF01000002.1"/>
</dbReference>
<dbReference type="InterPro" id="IPR049386">
    <property type="entry name" value="FCSD_central"/>
</dbReference>
<evidence type="ECO:0000313" key="7">
    <source>
        <dbReference type="EMBL" id="GGB68153.1"/>
    </source>
</evidence>
<dbReference type="SUPFAM" id="SSF55424">
    <property type="entry name" value="FAD/NAD-linked reductases, dimerisation (C-terminal) domain"/>
    <property type="match status" value="1"/>
</dbReference>
<evidence type="ECO:0000259" key="4">
    <source>
        <dbReference type="Pfam" id="PF07992"/>
    </source>
</evidence>
<dbReference type="PANTHER" id="PTHR43755">
    <property type="match status" value="1"/>
</dbReference>
<reference evidence="8" key="1">
    <citation type="journal article" date="2019" name="Int. J. Syst. Evol. Microbiol.">
        <title>The Global Catalogue of Microorganisms (GCM) 10K type strain sequencing project: providing services to taxonomists for standard genome sequencing and annotation.</title>
        <authorList>
            <consortium name="The Broad Institute Genomics Platform"/>
            <consortium name="The Broad Institute Genome Sequencing Center for Infectious Disease"/>
            <person name="Wu L."/>
            <person name="Ma J."/>
        </authorList>
    </citation>
    <scope>NUCLEOTIDE SEQUENCE [LARGE SCALE GENOMIC DNA]</scope>
    <source>
        <strain evidence="8">CGMCC 1.15928</strain>
    </source>
</reference>
<evidence type="ECO:0000259" key="6">
    <source>
        <dbReference type="Pfam" id="PF21706"/>
    </source>
</evidence>
<keyword evidence="1" id="KW-0285">Flavoprotein</keyword>
<protein>
    <submittedName>
        <fullName evidence="7">Cytochrome c</fullName>
    </submittedName>
</protein>
<dbReference type="PANTHER" id="PTHR43755:SF1">
    <property type="entry name" value="FAD-DEPENDENT PYRIDINE NUCLEOTIDE-DISULPHIDE OXIDOREDUCTASE"/>
    <property type="match status" value="1"/>
</dbReference>
<dbReference type="Proteomes" id="UP000628854">
    <property type="component" value="Unassembled WGS sequence"/>
</dbReference>
<dbReference type="InterPro" id="IPR036188">
    <property type="entry name" value="FAD/NAD-bd_sf"/>
</dbReference>
<keyword evidence="8" id="KW-1185">Reference proteome</keyword>
<dbReference type="InterPro" id="IPR006311">
    <property type="entry name" value="TAT_signal"/>
</dbReference>
<dbReference type="Gene3D" id="3.90.760.10">
    <property type="entry name" value="Flavocytochrome c sulphide dehydrogenase, flavin-binding domain"/>
    <property type="match status" value="1"/>
</dbReference>
<evidence type="ECO:0000256" key="3">
    <source>
        <dbReference type="SAM" id="SignalP"/>
    </source>
</evidence>
<dbReference type="Gene3D" id="3.50.50.60">
    <property type="entry name" value="FAD/NAD(P)-binding domain"/>
    <property type="match status" value="2"/>
</dbReference>
<dbReference type="InterPro" id="IPR015323">
    <property type="entry name" value="FlavoCytC_S_DH_flav-bd"/>
</dbReference>
<feature type="domain" description="FAD/NAD(P)-binding" evidence="4">
    <location>
        <begin position="36"/>
        <end position="149"/>
    </location>
</feature>
<sequence length="427" mass="45206">MSKRVTLSRRHLLAGLAGTAALPVLAPRAIAQTNARLVVIGGGFGGATAAKFLKHFLPNTSVTLIEPNETFVACPFSNLVIGGQREISQQAFTYDGLRALGIDVVHQTAGDVDVDAHTVSLLEGGGSVAYDKLIMSPGVDIRWGALEGYDEAAAEVMPHAWKAGAQTSLLRQQLEAMEDGGLVVMSAPLAPFRCPPGPYERASLIAHYLKTQKPASKLLILDAKDSFSKKPLFLEAWAKLYPDHLEWRGAADFGRVVSVDAPTMTLSTDFEDIAASVANVIPPQKAGEIAERAGVADETGWCPINPLDFSSTLQPDIHVIGDATIAAPMPKSAFSANLQAKFCAMQIARQVAGLDLEPTVLANTCYSYISPDQAISITGVYSNADGQLASIDGAGGLSPENADDSVRTAEAAQADTWFRTITQEAFG</sequence>
<accession>A0ABQ1JG65</accession>
<keyword evidence="2" id="KW-0274">FAD</keyword>
<feature type="domain" description="Flavocytochrome c sulphide dehydrogenase flavin-binding" evidence="5">
    <location>
        <begin position="360"/>
        <end position="426"/>
    </location>
</feature>
<name>A0ABQ1JG65_9PROT</name>
<dbReference type="EMBL" id="BMKF01000002">
    <property type="protein sequence ID" value="GGB68153.1"/>
    <property type="molecule type" value="Genomic_DNA"/>
</dbReference>
<evidence type="ECO:0000259" key="5">
    <source>
        <dbReference type="Pfam" id="PF09242"/>
    </source>
</evidence>
<feature type="signal peptide" evidence="3">
    <location>
        <begin position="1"/>
        <end position="31"/>
    </location>
</feature>
<feature type="domain" description="Sulfide dehydrogenase [flavocytochrome c] flavoprotein chain central" evidence="6">
    <location>
        <begin position="167"/>
        <end position="282"/>
    </location>
</feature>
<proteinExistence type="predicted"/>
<feature type="chain" id="PRO_5047519122" evidence="3">
    <location>
        <begin position="32"/>
        <end position="427"/>
    </location>
</feature>